<dbReference type="GO" id="GO:0000981">
    <property type="term" value="F:DNA-binding transcription factor activity, RNA polymerase II-specific"/>
    <property type="evidence" value="ECO:0007669"/>
    <property type="project" value="InterPro"/>
</dbReference>
<dbReference type="SUPFAM" id="SSF57701">
    <property type="entry name" value="Zn2/Cys6 DNA-binding domain"/>
    <property type="match status" value="1"/>
</dbReference>
<feature type="compositionally biased region" description="Polar residues" evidence="2">
    <location>
        <begin position="352"/>
        <end position="364"/>
    </location>
</feature>
<feature type="compositionally biased region" description="Low complexity" evidence="2">
    <location>
        <begin position="325"/>
        <end position="351"/>
    </location>
</feature>
<dbReference type="Gene3D" id="4.10.240.10">
    <property type="entry name" value="Zn(2)-C6 fungal-type DNA-binding domain"/>
    <property type="match status" value="1"/>
</dbReference>
<keyword evidence="5" id="KW-1185">Reference proteome</keyword>
<dbReference type="PROSITE" id="PS50048">
    <property type="entry name" value="ZN2_CY6_FUNGAL_2"/>
    <property type="match status" value="1"/>
</dbReference>
<name>A0AAN7C4K2_9PEZI</name>
<evidence type="ECO:0000259" key="3">
    <source>
        <dbReference type="PROSITE" id="PS50048"/>
    </source>
</evidence>
<organism evidence="4 5">
    <name type="scientific">Achaetomium macrosporum</name>
    <dbReference type="NCBI Taxonomy" id="79813"/>
    <lineage>
        <taxon>Eukaryota</taxon>
        <taxon>Fungi</taxon>
        <taxon>Dikarya</taxon>
        <taxon>Ascomycota</taxon>
        <taxon>Pezizomycotina</taxon>
        <taxon>Sordariomycetes</taxon>
        <taxon>Sordariomycetidae</taxon>
        <taxon>Sordariales</taxon>
        <taxon>Chaetomiaceae</taxon>
        <taxon>Achaetomium</taxon>
    </lineage>
</organism>
<feature type="region of interest" description="Disordered" evidence="2">
    <location>
        <begin position="66"/>
        <end position="93"/>
    </location>
</feature>
<evidence type="ECO:0000313" key="4">
    <source>
        <dbReference type="EMBL" id="KAK4235120.1"/>
    </source>
</evidence>
<reference evidence="4" key="1">
    <citation type="journal article" date="2023" name="Mol. Phylogenet. Evol.">
        <title>Genome-scale phylogeny and comparative genomics of the fungal order Sordariales.</title>
        <authorList>
            <person name="Hensen N."/>
            <person name="Bonometti L."/>
            <person name="Westerberg I."/>
            <person name="Brannstrom I.O."/>
            <person name="Guillou S."/>
            <person name="Cros-Aarteil S."/>
            <person name="Calhoun S."/>
            <person name="Haridas S."/>
            <person name="Kuo A."/>
            <person name="Mondo S."/>
            <person name="Pangilinan J."/>
            <person name="Riley R."/>
            <person name="LaButti K."/>
            <person name="Andreopoulos B."/>
            <person name="Lipzen A."/>
            <person name="Chen C."/>
            <person name="Yan M."/>
            <person name="Daum C."/>
            <person name="Ng V."/>
            <person name="Clum A."/>
            <person name="Steindorff A."/>
            <person name="Ohm R.A."/>
            <person name="Martin F."/>
            <person name="Silar P."/>
            <person name="Natvig D.O."/>
            <person name="Lalanne C."/>
            <person name="Gautier V."/>
            <person name="Ament-Velasquez S.L."/>
            <person name="Kruys A."/>
            <person name="Hutchinson M.I."/>
            <person name="Powell A.J."/>
            <person name="Barry K."/>
            <person name="Miller A.N."/>
            <person name="Grigoriev I.V."/>
            <person name="Debuchy R."/>
            <person name="Gladieux P."/>
            <person name="Hiltunen Thoren M."/>
            <person name="Johannesson H."/>
        </authorList>
    </citation>
    <scope>NUCLEOTIDE SEQUENCE</scope>
    <source>
        <strain evidence="4">CBS 532.94</strain>
    </source>
</reference>
<dbReference type="PROSITE" id="PS00463">
    <property type="entry name" value="ZN2_CY6_FUNGAL_1"/>
    <property type="match status" value="1"/>
</dbReference>
<gene>
    <name evidence="4" type="ORF">C8A03DRAFT_18094</name>
</gene>
<feature type="compositionally biased region" description="Polar residues" evidence="2">
    <location>
        <begin position="127"/>
        <end position="141"/>
    </location>
</feature>
<dbReference type="Proteomes" id="UP001303760">
    <property type="component" value="Unassembled WGS sequence"/>
</dbReference>
<keyword evidence="1" id="KW-0539">Nucleus</keyword>
<sequence>MDKPKLAASTTPRYAVPGISSRRSACDRCRGQKLRCLRNRDDQRCRRCIRADCECVTSSIFRMRNYSGNDAAGGPKRNRSHQEQLPPMPPNINSAVALTAATPATSPSELADLLAQLADPSPLRPSTPGTSGTSGELSQHQTATTAAAPQLLHMPGPTNATGAAASDSVMTPADRLAADNSMISNPDQTPDPFLAGMPDFAGLSFTGCDQLTAMELELKETPSAEQGETPMNNKQTFEDATTQETQTQKLLQVYSELSILAGRLGTVLSPGGGDRQSNCLFHGRADVSLLEDILNSTDNFANVLRSMAAQSLSPPTNQSTTSANDSVVSLSDDSSSSSQPSPISTSPTSLLDATNLTEPSTTDSPAEDAIGRPEITTQLVVLSCYIHLLRLFVVLFSHLLEYLEEVARSDDPSICPIPGLSFSRLSLQSGNLQTTLLIQIVTSHFERIEKLLGLPRDLRVSRTGQDHFGLLSDWHLAAILEVVMRKEEAGAAPGGLGGIKAFRKILKKAKQLLRERIAP</sequence>
<feature type="region of interest" description="Disordered" evidence="2">
    <location>
        <begin position="311"/>
        <end position="369"/>
    </location>
</feature>
<dbReference type="SMART" id="SM00066">
    <property type="entry name" value="GAL4"/>
    <property type="match status" value="1"/>
</dbReference>
<proteinExistence type="predicted"/>
<evidence type="ECO:0000256" key="2">
    <source>
        <dbReference type="SAM" id="MobiDB-lite"/>
    </source>
</evidence>
<dbReference type="EMBL" id="MU860296">
    <property type="protein sequence ID" value="KAK4235120.1"/>
    <property type="molecule type" value="Genomic_DNA"/>
</dbReference>
<reference evidence="4" key="2">
    <citation type="submission" date="2023-05" db="EMBL/GenBank/DDBJ databases">
        <authorList>
            <consortium name="Lawrence Berkeley National Laboratory"/>
            <person name="Steindorff A."/>
            <person name="Hensen N."/>
            <person name="Bonometti L."/>
            <person name="Westerberg I."/>
            <person name="Brannstrom I.O."/>
            <person name="Guillou S."/>
            <person name="Cros-Aarteil S."/>
            <person name="Calhoun S."/>
            <person name="Haridas S."/>
            <person name="Kuo A."/>
            <person name="Mondo S."/>
            <person name="Pangilinan J."/>
            <person name="Riley R."/>
            <person name="Labutti K."/>
            <person name="Andreopoulos B."/>
            <person name="Lipzen A."/>
            <person name="Chen C."/>
            <person name="Yanf M."/>
            <person name="Daum C."/>
            <person name="Ng V."/>
            <person name="Clum A."/>
            <person name="Ohm R."/>
            <person name="Martin F."/>
            <person name="Silar P."/>
            <person name="Natvig D."/>
            <person name="Lalanne C."/>
            <person name="Gautier V."/>
            <person name="Ament-Velasquez S.L."/>
            <person name="Kruys A."/>
            <person name="Hutchinson M.I."/>
            <person name="Powell A.J."/>
            <person name="Barry K."/>
            <person name="Miller A.N."/>
            <person name="Grigoriev I.V."/>
            <person name="Debuchy R."/>
            <person name="Gladieux P."/>
            <person name="Thoren M.H."/>
            <person name="Johannesson H."/>
        </authorList>
    </citation>
    <scope>NUCLEOTIDE SEQUENCE</scope>
    <source>
        <strain evidence="4">CBS 532.94</strain>
    </source>
</reference>
<dbReference type="CDD" id="cd00067">
    <property type="entry name" value="GAL4"/>
    <property type="match status" value="1"/>
</dbReference>
<dbReference type="AlphaFoldDB" id="A0AAN7C4K2"/>
<feature type="compositionally biased region" description="Polar residues" evidence="2">
    <location>
        <begin position="311"/>
        <end position="324"/>
    </location>
</feature>
<evidence type="ECO:0000256" key="1">
    <source>
        <dbReference type="ARBA" id="ARBA00023242"/>
    </source>
</evidence>
<comment type="caution">
    <text evidence="4">The sequence shown here is derived from an EMBL/GenBank/DDBJ whole genome shotgun (WGS) entry which is preliminary data.</text>
</comment>
<accession>A0AAN7C4K2</accession>
<feature type="region of interest" description="Disordered" evidence="2">
    <location>
        <begin position="119"/>
        <end position="144"/>
    </location>
</feature>
<dbReference type="InterPro" id="IPR001138">
    <property type="entry name" value="Zn2Cys6_DnaBD"/>
</dbReference>
<dbReference type="GO" id="GO:0008270">
    <property type="term" value="F:zinc ion binding"/>
    <property type="evidence" value="ECO:0007669"/>
    <property type="project" value="InterPro"/>
</dbReference>
<dbReference type="InterPro" id="IPR036864">
    <property type="entry name" value="Zn2-C6_fun-type_DNA-bd_sf"/>
</dbReference>
<feature type="domain" description="Zn(2)-C6 fungal-type" evidence="3">
    <location>
        <begin position="25"/>
        <end position="57"/>
    </location>
</feature>
<protein>
    <recommendedName>
        <fullName evidence="3">Zn(2)-C6 fungal-type domain-containing protein</fullName>
    </recommendedName>
</protein>
<evidence type="ECO:0000313" key="5">
    <source>
        <dbReference type="Proteomes" id="UP001303760"/>
    </source>
</evidence>